<evidence type="ECO:0008006" key="3">
    <source>
        <dbReference type="Google" id="ProtNLM"/>
    </source>
</evidence>
<accession>A0ABY9X3C3</accession>
<dbReference type="Proteomes" id="UP001611383">
    <property type="component" value="Chromosome"/>
</dbReference>
<dbReference type="PROSITE" id="PS51257">
    <property type="entry name" value="PROKAR_LIPOPROTEIN"/>
    <property type="match status" value="1"/>
</dbReference>
<evidence type="ECO:0000313" key="1">
    <source>
        <dbReference type="EMBL" id="WNG49896.1"/>
    </source>
</evidence>
<sequence length="119" mass="12551">MKKMFGVVAIAAMALTGCGNVCDDLESAYDDLTEKYEPCQDSGDEVPELGIDQCSEKVESCTDEDKEALSKLADCLKDVPKCAPAEEEKFQTAIIGCAFSSVANLSEPCLEAIGGGSVD</sequence>
<proteinExistence type="predicted"/>
<dbReference type="RefSeq" id="WP_395808340.1">
    <property type="nucleotide sequence ID" value="NZ_CP043494.1"/>
</dbReference>
<dbReference type="EMBL" id="CP043494">
    <property type="protein sequence ID" value="WNG49896.1"/>
    <property type="molecule type" value="Genomic_DNA"/>
</dbReference>
<gene>
    <name evidence="1" type="ORF">F0U60_41590</name>
</gene>
<protein>
    <recommendedName>
        <fullName evidence="3">Lipoprotein</fullName>
    </recommendedName>
</protein>
<name>A0ABY9X3C3_9BACT</name>
<keyword evidence="2" id="KW-1185">Reference proteome</keyword>
<organism evidence="1 2">
    <name type="scientific">Archangium minus</name>
    <dbReference type="NCBI Taxonomy" id="83450"/>
    <lineage>
        <taxon>Bacteria</taxon>
        <taxon>Pseudomonadati</taxon>
        <taxon>Myxococcota</taxon>
        <taxon>Myxococcia</taxon>
        <taxon>Myxococcales</taxon>
        <taxon>Cystobacterineae</taxon>
        <taxon>Archangiaceae</taxon>
        <taxon>Archangium</taxon>
    </lineage>
</organism>
<evidence type="ECO:0000313" key="2">
    <source>
        <dbReference type="Proteomes" id="UP001611383"/>
    </source>
</evidence>
<reference evidence="1 2" key="1">
    <citation type="submission" date="2019-08" db="EMBL/GenBank/DDBJ databases">
        <title>Archangium and Cystobacter genomes.</title>
        <authorList>
            <person name="Chen I.-C.K."/>
            <person name="Wielgoss S."/>
        </authorList>
    </citation>
    <scope>NUCLEOTIDE SEQUENCE [LARGE SCALE GENOMIC DNA]</scope>
    <source>
        <strain evidence="1 2">Cbm 6</strain>
    </source>
</reference>